<dbReference type="InterPro" id="IPR029052">
    <property type="entry name" value="Metallo-depent_PP-like"/>
</dbReference>
<feature type="transmembrane region" description="Helical" evidence="1">
    <location>
        <begin position="401"/>
        <end position="419"/>
    </location>
</feature>
<keyword evidence="1" id="KW-0472">Membrane</keyword>
<accession>A0ABW7EGK1</accession>
<keyword evidence="3" id="KW-1185">Reference proteome</keyword>
<feature type="transmembrane region" description="Helical" evidence="1">
    <location>
        <begin position="494"/>
        <end position="517"/>
    </location>
</feature>
<gene>
    <name evidence="2" type="ORF">ACG02S_01605</name>
</gene>
<evidence type="ECO:0000256" key="1">
    <source>
        <dbReference type="SAM" id="Phobius"/>
    </source>
</evidence>
<dbReference type="RefSeq" id="WP_394468691.1">
    <property type="nucleotide sequence ID" value="NZ_JBIGHY010000001.1"/>
</dbReference>
<feature type="transmembrane region" description="Helical" evidence="1">
    <location>
        <begin position="537"/>
        <end position="566"/>
    </location>
</feature>
<feature type="transmembrane region" description="Helical" evidence="1">
    <location>
        <begin position="448"/>
        <end position="473"/>
    </location>
</feature>
<evidence type="ECO:0000313" key="2">
    <source>
        <dbReference type="EMBL" id="MFG6412587.1"/>
    </source>
</evidence>
<dbReference type="PANTHER" id="PTHR34211:SF3">
    <property type="entry name" value="CALCINEURIN-LIKE METALLO-PHOSPHOESTERASE SUPERFAMILY PROTEIN"/>
    <property type="match status" value="1"/>
</dbReference>
<proteinExistence type="predicted"/>
<dbReference type="Proteomes" id="UP001606300">
    <property type="component" value="Unassembled WGS sequence"/>
</dbReference>
<keyword evidence="1" id="KW-0812">Transmembrane</keyword>
<dbReference type="EMBL" id="JBIGHY010000001">
    <property type="protein sequence ID" value="MFG6412587.1"/>
    <property type="molecule type" value="Genomic_DNA"/>
</dbReference>
<dbReference type="SUPFAM" id="SSF56300">
    <property type="entry name" value="Metallo-dependent phosphatases"/>
    <property type="match status" value="1"/>
</dbReference>
<dbReference type="PANTHER" id="PTHR34211">
    <property type="entry name" value="CALCINEURIN-LIKE METALLO-PHOSPHOESTERASE SUPERFAMILY PROTEIN"/>
    <property type="match status" value="1"/>
</dbReference>
<evidence type="ECO:0000313" key="3">
    <source>
        <dbReference type="Proteomes" id="UP001606300"/>
    </source>
</evidence>
<sequence>MPSPKLGRSVPPHDRHPVAWYQPDVLWTAARQVLSSLDQLRNRDGRESQPTPMKVIDRSEPEAAGDFAGECWFDFIADTGDGGNACYAVANTALADELQLAGERLPRASLLLFGGDLAYPAASTHDYRYRFVEMFEAVRNSHAPTFVRGRRLTLAAIPQNHDWMDSTSTFRRYFTRRNDSQPLLGARIPQRQTYFCVKLPGGWWALGLDFALDHDIDRDQYEQFEALLSDRGLVTEDGHEHHIAPDDRVLLIYPEPYWTRPIGDGADDSHPRRYQKLEGLLRGRVKLRLAGDLHHYMRWDSVAWGRLVVCGTGGAFTHPTHTKPTTRPVRLQEFDTRDCIPPEPATSLAALRIGLTAKQDEEGCAFERVEATAYPDGSSSAAGCKRNLLALFRRNPGGSGGNAWFAVLLGALYWFNAYLNSMPFVESFKADGFGTLWSFGMDDYWRVFALWLKAMVFSPLGFLINLLMAYGCIVMGRETVNELPPTVGVICRGIIMWGIGALHAAVHVLAVYSLEFWGHQLVGELGWIGDRTAPTGLIVHSTLVGLMVFSTGGLVGAFVFGGYLALMSRLGYLTNNGYAALDGQDHKGFLRFRIDAKGELTAWFIALDRVPRRWKRNGKAGPVWVADDGQASAARLHDRFDL</sequence>
<evidence type="ECO:0008006" key="4">
    <source>
        <dbReference type="Google" id="ProtNLM"/>
    </source>
</evidence>
<keyword evidence="1" id="KW-1133">Transmembrane helix</keyword>
<comment type="caution">
    <text evidence="2">The sequence shown here is derived from an EMBL/GenBank/DDBJ whole genome shotgun (WGS) entry which is preliminary data.</text>
</comment>
<name>A0ABW7EGK1_9BURK</name>
<protein>
    <recommendedName>
        <fullName evidence="4">Calcineurin-like phosphoesterase domain-containing protein</fullName>
    </recommendedName>
</protein>
<reference evidence="2 3" key="1">
    <citation type="submission" date="2024-09" db="EMBL/GenBank/DDBJ databases">
        <title>Novel species of the genus Pelomonas and Roseateles isolated from streams.</title>
        <authorList>
            <person name="Lu H."/>
        </authorList>
    </citation>
    <scope>NUCLEOTIDE SEQUENCE [LARGE SCALE GENOMIC DNA]</scope>
    <source>
        <strain evidence="2 3">DC23W</strain>
    </source>
</reference>
<organism evidence="2 3">
    <name type="scientific">Pelomonas dachongensis</name>
    <dbReference type="NCBI Taxonomy" id="3299029"/>
    <lineage>
        <taxon>Bacteria</taxon>
        <taxon>Pseudomonadati</taxon>
        <taxon>Pseudomonadota</taxon>
        <taxon>Betaproteobacteria</taxon>
        <taxon>Burkholderiales</taxon>
        <taxon>Sphaerotilaceae</taxon>
        <taxon>Roseateles</taxon>
    </lineage>
</organism>